<keyword evidence="8" id="KW-1185">Reference proteome</keyword>
<accession>K2ICP1</accession>
<keyword evidence="2" id="KW-0805">Transcription regulation</keyword>
<dbReference type="Proteomes" id="UP000006762">
    <property type="component" value="Unassembled WGS sequence"/>
</dbReference>
<dbReference type="Gene3D" id="1.10.10.10">
    <property type="entry name" value="Winged helix-like DNA-binding domain superfamily/Winged helix DNA-binding domain"/>
    <property type="match status" value="1"/>
</dbReference>
<dbReference type="InterPro" id="IPR053866">
    <property type="entry name" value="PhyR_sigma2"/>
</dbReference>
<dbReference type="GO" id="GO:0003677">
    <property type="term" value="F:DNA binding"/>
    <property type="evidence" value="ECO:0007669"/>
    <property type="project" value="InterPro"/>
</dbReference>
<dbReference type="PATRIC" id="fig|1208323.3.peg.4091"/>
<name>K2ICP1_9RHOB</name>
<dbReference type="GO" id="GO:0016987">
    <property type="term" value="F:sigma factor activity"/>
    <property type="evidence" value="ECO:0007669"/>
    <property type="project" value="UniProtKB-KW"/>
</dbReference>
<dbReference type="EMBL" id="AMRK01000018">
    <property type="protein sequence ID" value="EKE67666.1"/>
    <property type="molecule type" value="Genomic_DNA"/>
</dbReference>
<dbReference type="CDD" id="cd06171">
    <property type="entry name" value="Sigma70_r4"/>
    <property type="match status" value="1"/>
</dbReference>
<protein>
    <submittedName>
        <fullName evidence="7">ECF subfamily RNA polymerase sigma-24 subunit</fullName>
    </submittedName>
</protein>
<proteinExistence type="inferred from homology"/>
<dbReference type="NCBIfam" id="TIGR02937">
    <property type="entry name" value="sigma70-ECF"/>
    <property type="match status" value="1"/>
</dbReference>
<dbReference type="PANTHER" id="PTHR43133:SF25">
    <property type="entry name" value="RNA POLYMERASE SIGMA FACTOR RFAY-RELATED"/>
    <property type="match status" value="1"/>
</dbReference>
<dbReference type="SUPFAM" id="SSF88946">
    <property type="entry name" value="Sigma2 domain of RNA polymerase sigma factors"/>
    <property type="match status" value="1"/>
</dbReference>
<dbReference type="STRING" id="1208323.B30_19821"/>
<dbReference type="PANTHER" id="PTHR43133">
    <property type="entry name" value="RNA POLYMERASE ECF-TYPE SIGMA FACTO"/>
    <property type="match status" value="1"/>
</dbReference>
<evidence type="ECO:0000256" key="2">
    <source>
        <dbReference type="ARBA" id="ARBA00023015"/>
    </source>
</evidence>
<dbReference type="SUPFAM" id="SSF88659">
    <property type="entry name" value="Sigma3 and sigma4 domains of RNA polymerase sigma factors"/>
    <property type="match status" value="1"/>
</dbReference>
<gene>
    <name evidence="7" type="ORF">B30_19821</name>
</gene>
<evidence type="ECO:0000256" key="1">
    <source>
        <dbReference type="ARBA" id="ARBA00010641"/>
    </source>
</evidence>
<organism evidence="7 8">
    <name type="scientific">Celeribacter baekdonensis B30</name>
    <dbReference type="NCBI Taxonomy" id="1208323"/>
    <lineage>
        <taxon>Bacteria</taxon>
        <taxon>Pseudomonadati</taxon>
        <taxon>Pseudomonadota</taxon>
        <taxon>Alphaproteobacteria</taxon>
        <taxon>Rhodobacterales</taxon>
        <taxon>Roseobacteraceae</taxon>
        <taxon>Celeribacter</taxon>
    </lineage>
</organism>
<dbReference type="InterPro" id="IPR014284">
    <property type="entry name" value="RNA_pol_sigma-70_dom"/>
</dbReference>
<evidence type="ECO:0000259" key="5">
    <source>
        <dbReference type="Pfam" id="PF08281"/>
    </source>
</evidence>
<feature type="domain" description="PhyR sigma2" evidence="6">
    <location>
        <begin position="25"/>
        <end position="73"/>
    </location>
</feature>
<evidence type="ECO:0000313" key="7">
    <source>
        <dbReference type="EMBL" id="EKE67666.1"/>
    </source>
</evidence>
<dbReference type="Pfam" id="PF22029">
    <property type="entry name" value="PhyR_sigma2"/>
    <property type="match status" value="1"/>
</dbReference>
<dbReference type="Gene3D" id="1.10.1740.10">
    <property type="match status" value="1"/>
</dbReference>
<dbReference type="InterPro" id="IPR036388">
    <property type="entry name" value="WH-like_DNA-bd_sf"/>
</dbReference>
<keyword evidence="3" id="KW-0731">Sigma factor</keyword>
<feature type="domain" description="RNA polymerase sigma factor 70 region 4 type 2" evidence="5">
    <location>
        <begin position="122"/>
        <end position="171"/>
    </location>
</feature>
<dbReference type="InterPro" id="IPR013324">
    <property type="entry name" value="RNA_pol_sigma_r3/r4-like"/>
</dbReference>
<evidence type="ECO:0000256" key="3">
    <source>
        <dbReference type="ARBA" id="ARBA00023082"/>
    </source>
</evidence>
<evidence type="ECO:0000259" key="6">
    <source>
        <dbReference type="Pfam" id="PF22029"/>
    </source>
</evidence>
<keyword evidence="4" id="KW-0804">Transcription</keyword>
<dbReference type="Pfam" id="PF08281">
    <property type="entry name" value="Sigma70_r4_2"/>
    <property type="match status" value="1"/>
</dbReference>
<dbReference type="InterPro" id="IPR039425">
    <property type="entry name" value="RNA_pol_sigma-70-like"/>
</dbReference>
<evidence type="ECO:0000256" key="4">
    <source>
        <dbReference type="ARBA" id="ARBA00023163"/>
    </source>
</evidence>
<comment type="similarity">
    <text evidence="1">Belongs to the sigma-70 factor family. ECF subfamily.</text>
</comment>
<reference evidence="7 8" key="1">
    <citation type="submission" date="2012-09" db="EMBL/GenBank/DDBJ databases">
        <title>Celeribacter baekdonensis B30 Genome Sequencing.</title>
        <authorList>
            <person name="Wang W."/>
        </authorList>
    </citation>
    <scope>NUCLEOTIDE SEQUENCE [LARGE SCALE GENOMIC DNA]</scope>
    <source>
        <strain evidence="7 8">B30</strain>
    </source>
</reference>
<dbReference type="InterPro" id="IPR013249">
    <property type="entry name" value="RNA_pol_sigma70_r4_t2"/>
</dbReference>
<evidence type="ECO:0000313" key="8">
    <source>
        <dbReference type="Proteomes" id="UP000006762"/>
    </source>
</evidence>
<dbReference type="AlphaFoldDB" id="K2ICP1"/>
<dbReference type="eggNOG" id="COG1595">
    <property type="taxonomic scope" value="Bacteria"/>
</dbReference>
<sequence length="184" mass="20696">MRQAGELSPAAFQEALMAKFKAELEAALPAIWRYAYALTRDHARADDLVQDCVERALNKRHLWSADRPLRPWLAKIALNLFRNGLHRDRAHLHLAYDEAGDTSDLPVSETHMDARLDARRTLARVAQLPEEQRHALLLVTVGGLSYAETAEALGVPIGTVMSRIARARHRLKQDPQPVQLRSVT</sequence>
<dbReference type="GO" id="GO:0006352">
    <property type="term" value="P:DNA-templated transcription initiation"/>
    <property type="evidence" value="ECO:0007669"/>
    <property type="project" value="InterPro"/>
</dbReference>
<dbReference type="InterPro" id="IPR013325">
    <property type="entry name" value="RNA_pol_sigma_r2"/>
</dbReference>
<comment type="caution">
    <text evidence="7">The sequence shown here is derived from an EMBL/GenBank/DDBJ whole genome shotgun (WGS) entry which is preliminary data.</text>
</comment>